<protein>
    <submittedName>
        <fullName evidence="1">Uncharacterized protein</fullName>
    </submittedName>
</protein>
<feature type="non-terminal residue" evidence="1">
    <location>
        <position position="156"/>
    </location>
</feature>
<name>A0ABD0PIH2_CIRMR</name>
<gene>
    <name evidence="1" type="ORF">M9458_029835</name>
</gene>
<organism evidence="1 2">
    <name type="scientific">Cirrhinus mrigala</name>
    <name type="common">Mrigala</name>
    <dbReference type="NCBI Taxonomy" id="683832"/>
    <lineage>
        <taxon>Eukaryota</taxon>
        <taxon>Metazoa</taxon>
        <taxon>Chordata</taxon>
        <taxon>Craniata</taxon>
        <taxon>Vertebrata</taxon>
        <taxon>Euteleostomi</taxon>
        <taxon>Actinopterygii</taxon>
        <taxon>Neopterygii</taxon>
        <taxon>Teleostei</taxon>
        <taxon>Ostariophysi</taxon>
        <taxon>Cypriniformes</taxon>
        <taxon>Cyprinidae</taxon>
        <taxon>Labeoninae</taxon>
        <taxon>Labeonini</taxon>
        <taxon>Cirrhinus</taxon>
    </lineage>
</organism>
<dbReference type="AlphaFoldDB" id="A0ABD0PIH2"/>
<sequence>SVAVTLMGSVTRSLVSARACLTAGATCAKTAANVDVMGNVTLSMATAPVRRAIGHLPAPKPVSATFPHPLVTKTQDAVCVTKATGAKSAVYDAIATCPLASSAQGPVSACMAGGVRPVTAVAFVISAMPTVTCKLAAVCATRVTKSPFAMSLVTVE</sequence>
<comment type="caution">
    <text evidence="1">The sequence shown here is derived from an EMBL/GenBank/DDBJ whole genome shotgun (WGS) entry which is preliminary data.</text>
</comment>
<keyword evidence="2" id="KW-1185">Reference proteome</keyword>
<accession>A0ABD0PIH2</accession>
<feature type="non-terminal residue" evidence="1">
    <location>
        <position position="1"/>
    </location>
</feature>
<reference evidence="1 2" key="1">
    <citation type="submission" date="2024-05" db="EMBL/GenBank/DDBJ databases">
        <title>Genome sequencing and assembly of Indian major carp, Cirrhinus mrigala (Hamilton, 1822).</title>
        <authorList>
            <person name="Mohindra V."/>
            <person name="Chowdhury L.M."/>
            <person name="Lal K."/>
            <person name="Jena J.K."/>
        </authorList>
    </citation>
    <scope>NUCLEOTIDE SEQUENCE [LARGE SCALE GENOMIC DNA]</scope>
    <source>
        <strain evidence="1">CM1030</strain>
        <tissue evidence="1">Blood</tissue>
    </source>
</reference>
<evidence type="ECO:0000313" key="1">
    <source>
        <dbReference type="EMBL" id="KAL0173867.1"/>
    </source>
</evidence>
<evidence type="ECO:0000313" key="2">
    <source>
        <dbReference type="Proteomes" id="UP001529510"/>
    </source>
</evidence>
<proteinExistence type="predicted"/>
<dbReference type="Proteomes" id="UP001529510">
    <property type="component" value="Unassembled WGS sequence"/>
</dbReference>
<dbReference type="EMBL" id="JAMKFB020000015">
    <property type="protein sequence ID" value="KAL0173867.1"/>
    <property type="molecule type" value="Genomic_DNA"/>
</dbReference>